<keyword evidence="1" id="KW-0677">Repeat</keyword>
<feature type="domain" description="GEX2 N-terminal Ig-like" evidence="5">
    <location>
        <begin position="135"/>
        <end position="240"/>
    </location>
</feature>
<dbReference type="GO" id="GO:0051015">
    <property type="term" value="F:actin filament binding"/>
    <property type="evidence" value="ECO:0007669"/>
    <property type="project" value="InterPro"/>
</dbReference>
<comment type="caution">
    <text evidence="6">The sequence shown here is derived from an EMBL/GenBank/DDBJ whole genome shotgun (WGS) entry which is preliminary data.</text>
</comment>
<sequence length="1081" mass="119694">MSTIIFLLVLSFFPLTNSEKEQVPNFAFSWLNDNNTFQAGDIATINIKVLGNFDDKNATLSKSAFKPTLTVNGKMGNSSFVSGVLLDTVGDTSTWRILFIPIMAGLFNVIINDDPFKVFDSSLHYNVIPGRMFTSVCVASWMGLINEFEAGTKATLLILPKDAFGNNISLAGGEPTSYNFTVSALYENGSVANMPNITYIGWKNFGYIVMEFVVEKAGKLLLIVEGENQTLIGSPLLFEVTPGPLDVSNCVAKWNFETIAWQLYSKMEIFIHQQDQHGNLVPGLYPFDADVVEKETNLTMPVADLHFEEVVPGIQLFSFSLLEPGNFLLTISDLKHNKSISSMPYAYTVFVGYCDGLNSVINGSGLNDSVAGETAEFTVYLNDKFQYPSPVELERIHVLIASEVDSYYAMASIVPLTIFNGSGPIGKPTLSAIEQIAVAPAPYADLINTSVGSSKVLVSAFNVIYTPAKSGIYEVRVFCGNILLNGGHPFKKEVRAGEVNESLSGAVDFTPKVPKQFKNEILVHLVDSYLNPVLSQESRLKLEIASINHSSFSSGMFLDNGDGSYKGQYLAMDVGTYEMCVSFDGKRFSSCPFWINVYSNEYFPKASDDIIFVWEDQSIAFDVIANDYFAGDNASIVEFSKPGHGSLMQDGQLLRYTPFKDYFGNDSFLYTMSDVNGNLATAAVNISVLTIPPQFVSYPSRLQATEDVLTPSFGGFSGFEIRYSDSTENIFVNLSARSGTLSLSPMLMQFWQPMWGGLSVKRVDNEAKNLILEGSVEVINLALQSIQYLGNENFYGEDIIRVSTRNRNGVNDLDVPVFVEPFNDPPFIHVPKFIILKSSGDESPIFEIERDKFEFAIGDPDLHNYPGGEAYFAVTFSVEVSDGFLQTSLPSELINTTELKLGNSNVWQPLQTYVTISKHFTVKANGIRFRGTINDCNMVMQQLYYHGGEYGVVLTVKLHDMGHYGCYSDCAANISVPLYAEATVNLIQRRPMSSLVAHSFGSAIVLEFLMVFSLGVLLMLFTCKCAIHLEKERRERGTSMRKSKLSSSMQTSQEQIVSTLETLSIRCHINRWLQSNTYTPV</sequence>
<dbReference type="Proteomes" id="UP000187406">
    <property type="component" value="Unassembled WGS sequence"/>
</dbReference>
<dbReference type="GO" id="GO:0048235">
    <property type="term" value="P:pollen sperm cell differentiation"/>
    <property type="evidence" value="ECO:0007669"/>
    <property type="project" value="TreeGrafter"/>
</dbReference>
<dbReference type="InterPro" id="IPR056434">
    <property type="entry name" value="Ig_GEX2_N"/>
</dbReference>
<keyword evidence="4" id="KW-0732">Signal</keyword>
<dbReference type="PANTHER" id="PTHR38537:SF8">
    <property type="entry name" value="FILAMIN-A"/>
    <property type="match status" value="1"/>
</dbReference>
<feature type="chain" id="PRO_5012026720" evidence="4">
    <location>
        <begin position="19"/>
        <end position="1081"/>
    </location>
</feature>
<protein>
    <submittedName>
        <fullName evidence="6">Filamin domain-containing protein</fullName>
    </submittedName>
</protein>
<evidence type="ECO:0000256" key="4">
    <source>
        <dbReference type="SAM" id="SignalP"/>
    </source>
</evidence>
<dbReference type="InterPro" id="IPR044801">
    <property type="entry name" value="Filamin"/>
</dbReference>
<evidence type="ECO:0000256" key="1">
    <source>
        <dbReference type="ARBA" id="ARBA00022737"/>
    </source>
</evidence>
<proteinExistence type="predicted"/>
<name>A0A1Q3B8Q0_CEPFO</name>
<keyword evidence="3" id="KW-0812">Transmembrane</keyword>
<dbReference type="InterPro" id="IPR014756">
    <property type="entry name" value="Ig_E-set"/>
</dbReference>
<dbReference type="PROSITE" id="PS50194">
    <property type="entry name" value="FILAMIN_REPEAT"/>
    <property type="match status" value="2"/>
</dbReference>
<reference evidence="7" key="1">
    <citation type="submission" date="2016-04" db="EMBL/GenBank/DDBJ databases">
        <title>Cephalotus genome sequencing.</title>
        <authorList>
            <person name="Fukushima K."/>
            <person name="Hasebe M."/>
            <person name="Fang X."/>
        </authorList>
    </citation>
    <scope>NUCLEOTIDE SEQUENCE [LARGE SCALE GENOMIC DNA]</scope>
    <source>
        <strain evidence="7">cv. St1</strain>
    </source>
</reference>
<dbReference type="Gene3D" id="2.60.40.10">
    <property type="entry name" value="Immunoglobulins"/>
    <property type="match status" value="2"/>
</dbReference>
<dbReference type="Pfam" id="PF23616">
    <property type="entry name" value="Ig_GEX2_N"/>
    <property type="match status" value="2"/>
</dbReference>
<dbReference type="Gene3D" id="2.60.40.3440">
    <property type="match status" value="1"/>
</dbReference>
<dbReference type="PANTHER" id="PTHR38537">
    <property type="entry name" value="JITTERBUG, ISOFORM N"/>
    <property type="match status" value="1"/>
</dbReference>
<dbReference type="SUPFAM" id="SSF81296">
    <property type="entry name" value="E set domains"/>
    <property type="match status" value="2"/>
</dbReference>
<keyword evidence="7" id="KW-1185">Reference proteome</keyword>
<feature type="transmembrane region" description="Helical" evidence="3">
    <location>
        <begin position="1000"/>
        <end position="1027"/>
    </location>
</feature>
<dbReference type="STRING" id="3775.A0A1Q3B8Q0"/>
<dbReference type="OrthoDB" id="5334309at2759"/>
<dbReference type="InterPro" id="IPR017868">
    <property type="entry name" value="Filamin/ABP280_repeat-like"/>
</dbReference>
<feature type="signal peptide" evidence="4">
    <location>
        <begin position="1"/>
        <end position="18"/>
    </location>
</feature>
<evidence type="ECO:0000256" key="2">
    <source>
        <dbReference type="PROSITE-ProRule" id="PRU00087"/>
    </source>
</evidence>
<feature type="repeat" description="Filamin" evidence="2">
    <location>
        <begin position="559"/>
        <end position="597"/>
    </location>
</feature>
<evidence type="ECO:0000313" key="7">
    <source>
        <dbReference type="Proteomes" id="UP000187406"/>
    </source>
</evidence>
<keyword evidence="3" id="KW-0472">Membrane</keyword>
<dbReference type="EMBL" id="BDDD01000336">
    <property type="protein sequence ID" value="GAV64153.1"/>
    <property type="molecule type" value="Genomic_DNA"/>
</dbReference>
<dbReference type="Pfam" id="PF17963">
    <property type="entry name" value="Big_9"/>
    <property type="match status" value="1"/>
</dbReference>
<gene>
    <name evidence="6" type="ORF">CFOL_v3_07671</name>
</gene>
<evidence type="ECO:0000256" key="3">
    <source>
        <dbReference type="SAM" id="Phobius"/>
    </source>
</evidence>
<evidence type="ECO:0000313" key="6">
    <source>
        <dbReference type="EMBL" id="GAV64153.1"/>
    </source>
</evidence>
<dbReference type="AlphaFoldDB" id="A0A1Q3B8Q0"/>
<keyword evidence="3" id="KW-1133">Transmembrane helix</keyword>
<organism evidence="6 7">
    <name type="scientific">Cephalotus follicularis</name>
    <name type="common">Albany pitcher plant</name>
    <dbReference type="NCBI Taxonomy" id="3775"/>
    <lineage>
        <taxon>Eukaryota</taxon>
        <taxon>Viridiplantae</taxon>
        <taxon>Streptophyta</taxon>
        <taxon>Embryophyta</taxon>
        <taxon>Tracheophyta</taxon>
        <taxon>Spermatophyta</taxon>
        <taxon>Magnoliopsida</taxon>
        <taxon>eudicotyledons</taxon>
        <taxon>Gunneridae</taxon>
        <taxon>Pentapetalae</taxon>
        <taxon>rosids</taxon>
        <taxon>fabids</taxon>
        <taxon>Oxalidales</taxon>
        <taxon>Cephalotaceae</taxon>
        <taxon>Cephalotus</taxon>
    </lineage>
</organism>
<dbReference type="InParanoid" id="A0A1Q3B8Q0"/>
<evidence type="ECO:0000259" key="5">
    <source>
        <dbReference type="Pfam" id="PF23616"/>
    </source>
</evidence>
<dbReference type="GO" id="GO:0030036">
    <property type="term" value="P:actin cytoskeleton organization"/>
    <property type="evidence" value="ECO:0007669"/>
    <property type="project" value="InterPro"/>
</dbReference>
<feature type="domain" description="GEX2 N-terminal Ig-like" evidence="5">
    <location>
        <begin position="24"/>
        <end position="127"/>
    </location>
</feature>
<dbReference type="InterPro" id="IPR013783">
    <property type="entry name" value="Ig-like_fold"/>
</dbReference>
<feature type="repeat" description="Filamin" evidence="2">
    <location>
        <begin position="351"/>
        <end position="494"/>
    </location>
</feature>
<accession>A0A1Q3B8Q0</accession>